<keyword evidence="2" id="KW-0929">Antimicrobial</keyword>
<protein>
    <submittedName>
        <fullName evidence="7">Uncharacterized protein</fullName>
    </submittedName>
</protein>
<reference evidence="7 8" key="1">
    <citation type="submission" date="2024-03" db="EMBL/GenBank/DDBJ databases">
        <authorList>
            <person name="Martinez-Hernandez J."/>
        </authorList>
    </citation>
    <scope>NUCLEOTIDE SEQUENCE [LARGE SCALE GENOMIC DNA]</scope>
</reference>
<keyword evidence="3" id="KW-0295">Fungicide</keyword>
<keyword evidence="4" id="KW-0611">Plant defense</keyword>
<evidence type="ECO:0000313" key="8">
    <source>
        <dbReference type="Proteomes" id="UP001497480"/>
    </source>
</evidence>
<dbReference type="AlphaFoldDB" id="A0AAV1XYH8"/>
<gene>
    <name evidence="7" type="ORF">LLUT_LOCUS27727</name>
</gene>
<dbReference type="GO" id="GO:0031640">
    <property type="term" value="P:killing of cells of another organism"/>
    <property type="evidence" value="ECO:0007669"/>
    <property type="project" value="UniProtKB-KW"/>
</dbReference>
<feature type="signal peptide" evidence="6">
    <location>
        <begin position="1"/>
        <end position="21"/>
    </location>
</feature>
<proteinExistence type="inferred from homology"/>
<comment type="similarity">
    <text evidence="1">Belongs to the DEFL family.</text>
</comment>
<keyword evidence="6" id="KW-0732">Signal</keyword>
<accession>A0AAV1XYH8</accession>
<name>A0AAV1XYH8_LUPLU</name>
<evidence type="ECO:0000256" key="6">
    <source>
        <dbReference type="SAM" id="SignalP"/>
    </source>
</evidence>
<dbReference type="GO" id="GO:0050832">
    <property type="term" value="P:defense response to fungus"/>
    <property type="evidence" value="ECO:0007669"/>
    <property type="project" value="UniProtKB-KW"/>
</dbReference>
<evidence type="ECO:0000256" key="1">
    <source>
        <dbReference type="ARBA" id="ARBA00006722"/>
    </source>
</evidence>
<dbReference type="PANTHER" id="PTHR33830:SF34">
    <property type="entry name" value="KNOTTIN SCORPION TOXIN-LIKE DOMAIN-CONTAINING PROTEIN"/>
    <property type="match status" value="1"/>
</dbReference>
<feature type="chain" id="PRO_5043685051" evidence="6">
    <location>
        <begin position="22"/>
        <end position="74"/>
    </location>
</feature>
<organism evidence="7 8">
    <name type="scientific">Lupinus luteus</name>
    <name type="common">European yellow lupine</name>
    <dbReference type="NCBI Taxonomy" id="3873"/>
    <lineage>
        <taxon>Eukaryota</taxon>
        <taxon>Viridiplantae</taxon>
        <taxon>Streptophyta</taxon>
        <taxon>Embryophyta</taxon>
        <taxon>Tracheophyta</taxon>
        <taxon>Spermatophyta</taxon>
        <taxon>Magnoliopsida</taxon>
        <taxon>eudicotyledons</taxon>
        <taxon>Gunneridae</taxon>
        <taxon>Pentapetalae</taxon>
        <taxon>rosids</taxon>
        <taxon>fabids</taxon>
        <taxon>Fabales</taxon>
        <taxon>Fabaceae</taxon>
        <taxon>Papilionoideae</taxon>
        <taxon>50 kb inversion clade</taxon>
        <taxon>genistoids sensu lato</taxon>
        <taxon>core genistoids</taxon>
        <taxon>Genisteae</taxon>
        <taxon>Lupinus</taxon>
    </lineage>
</organism>
<dbReference type="Proteomes" id="UP001497480">
    <property type="component" value="Unassembled WGS sequence"/>
</dbReference>
<dbReference type="EMBL" id="CAXHTB010000019">
    <property type="protein sequence ID" value="CAL0326667.1"/>
    <property type="molecule type" value="Genomic_DNA"/>
</dbReference>
<dbReference type="PANTHER" id="PTHR33830">
    <property type="entry name" value="DEFENSIN-LIKE PROTEIN 184-RELATED"/>
    <property type="match status" value="1"/>
</dbReference>
<evidence type="ECO:0000256" key="2">
    <source>
        <dbReference type="ARBA" id="ARBA00022529"/>
    </source>
</evidence>
<evidence type="ECO:0000256" key="5">
    <source>
        <dbReference type="ARBA" id="ARBA00023157"/>
    </source>
</evidence>
<keyword evidence="8" id="KW-1185">Reference proteome</keyword>
<comment type="caution">
    <text evidence="7">The sequence shown here is derived from an EMBL/GenBank/DDBJ whole genome shotgun (WGS) entry which is preliminary data.</text>
</comment>
<evidence type="ECO:0000256" key="3">
    <source>
        <dbReference type="ARBA" id="ARBA00022577"/>
    </source>
</evidence>
<dbReference type="InterPro" id="IPR010851">
    <property type="entry name" value="DEFL"/>
</dbReference>
<evidence type="ECO:0000256" key="4">
    <source>
        <dbReference type="ARBA" id="ARBA00022821"/>
    </source>
</evidence>
<sequence length="74" mass="8133">MKTSYIVSHLLLLLLIFSGRADRVSIPERTCHKVIPTSQCETQCSDECSKEPSGSGICQDSTCSCTYYCEGPPK</sequence>
<keyword evidence="5" id="KW-1015">Disulfide bond</keyword>
<evidence type="ECO:0000313" key="7">
    <source>
        <dbReference type="EMBL" id="CAL0326667.1"/>
    </source>
</evidence>